<keyword evidence="1" id="KW-0645">Protease</keyword>
<dbReference type="OrthoDB" id="1436952at2"/>
<dbReference type="GO" id="GO:0004180">
    <property type="term" value="F:carboxypeptidase activity"/>
    <property type="evidence" value="ECO:0007669"/>
    <property type="project" value="UniProtKB-KW"/>
</dbReference>
<dbReference type="Pfam" id="PF13715">
    <property type="entry name" value="CarbopepD_reg_2"/>
    <property type="match status" value="1"/>
</dbReference>
<comment type="caution">
    <text evidence="1">The sequence shown here is derived from an EMBL/GenBank/DDBJ whole genome shotgun (WGS) entry which is preliminary data.</text>
</comment>
<dbReference type="RefSeq" id="WP_121069179.1">
    <property type="nucleotide sequence ID" value="NZ_RBIQ01000013.1"/>
</dbReference>
<sequence length="246" mass="28337">MKNVLILAFFISIVSYAQEDRSLLRGKVLYRDISVPNENVINSTSEMATITNTNGEFAIKVKEGDELVFTAVNYQLKVVRITTEILKNNRLVVEVNEKVTELEEVVVTPEDQERFLAMKNEKFKEIEYETDRTTEVENVAISQSERGLKDGLNFVNIFRAMFKSSSENKEEEGPKLKVSQVLRQVYDDQFFVSDLQIPQDKINAFLFYCDARMPAKSLLKKENEFQLIDALVNHSKTFLTEINAKE</sequence>
<keyword evidence="1" id="KW-0121">Carboxypeptidase</keyword>
<reference evidence="1 2" key="1">
    <citation type="submission" date="2018-10" db="EMBL/GenBank/DDBJ databases">
        <title>Genomic Encyclopedia of Archaeal and Bacterial Type Strains, Phase II (KMG-II): from individual species to whole genera.</title>
        <authorList>
            <person name="Goeker M."/>
        </authorList>
    </citation>
    <scope>NUCLEOTIDE SEQUENCE [LARGE SCALE GENOMIC DNA]</scope>
    <source>
        <strain evidence="1 2">DSM 25230</strain>
    </source>
</reference>
<dbReference type="InterPro" id="IPR008969">
    <property type="entry name" value="CarboxyPept-like_regulatory"/>
</dbReference>
<organism evidence="1 2">
    <name type="scientific">Maribacter vaceletii</name>
    <dbReference type="NCBI Taxonomy" id="1206816"/>
    <lineage>
        <taxon>Bacteria</taxon>
        <taxon>Pseudomonadati</taxon>
        <taxon>Bacteroidota</taxon>
        <taxon>Flavobacteriia</taxon>
        <taxon>Flavobacteriales</taxon>
        <taxon>Flavobacteriaceae</taxon>
        <taxon>Maribacter</taxon>
    </lineage>
</organism>
<dbReference type="Proteomes" id="UP000269412">
    <property type="component" value="Unassembled WGS sequence"/>
</dbReference>
<protein>
    <submittedName>
        <fullName evidence="1">Carboxypeptidase-like protein</fullName>
    </submittedName>
</protein>
<gene>
    <name evidence="1" type="ORF">CLV91_3184</name>
</gene>
<keyword evidence="2" id="KW-1185">Reference proteome</keyword>
<proteinExistence type="predicted"/>
<evidence type="ECO:0000313" key="2">
    <source>
        <dbReference type="Proteomes" id="UP000269412"/>
    </source>
</evidence>
<dbReference type="SUPFAM" id="SSF49464">
    <property type="entry name" value="Carboxypeptidase regulatory domain-like"/>
    <property type="match status" value="1"/>
</dbReference>
<evidence type="ECO:0000313" key="1">
    <source>
        <dbReference type="EMBL" id="RKR06956.1"/>
    </source>
</evidence>
<dbReference type="AlphaFoldDB" id="A0A495DS38"/>
<accession>A0A495DS38</accession>
<name>A0A495DS38_9FLAO</name>
<dbReference type="EMBL" id="RBIQ01000013">
    <property type="protein sequence ID" value="RKR06956.1"/>
    <property type="molecule type" value="Genomic_DNA"/>
</dbReference>
<keyword evidence="1" id="KW-0378">Hydrolase</keyword>